<dbReference type="Gene3D" id="3.40.50.2300">
    <property type="match status" value="1"/>
</dbReference>
<dbReference type="Proteomes" id="UP001629230">
    <property type="component" value="Unassembled WGS sequence"/>
</dbReference>
<dbReference type="RefSeq" id="WP_408180900.1">
    <property type="nucleotide sequence ID" value="NZ_JAQQEZ010000040.1"/>
</dbReference>
<proteinExistence type="predicted"/>
<keyword evidence="2" id="KW-1185">Reference proteome</keyword>
<dbReference type="EMBL" id="JAQQEZ010000040">
    <property type="protein sequence ID" value="MFM0006376.1"/>
    <property type="molecule type" value="Genomic_DNA"/>
</dbReference>
<dbReference type="InterPro" id="IPR028082">
    <property type="entry name" value="Peripla_BP_I"/>
</dbReference>
<gene>
    <name evidence="1" type="ORF">PQR57_36000</name>
</gene>
<dbReference type="SUPFAM" id="SSF53822">
    <property type="entry name" value="Periplasmic binding protein-like I"/>
    <property type="match status" value="1"/>
</dbReference>
<evidence type="ECO:0000313" key="1">
    <source>
        <dbReference type="EMBL" id="MFM0006376.1"/>
    </source>
</evidence>
<reference evidence="1 2" key="1">
    <citation type="journal article" date="2024" name="Chem. Sci.">
        <title>Discovery of megapolipeptins by genome mining of a Burkholderiales bacteria collection.</title>
        <authorList>
            <person name="Paulo B.S."/>
            <person name="Recchia M.J.J."/>
            <person name="Lee S."/>
            <person name="Fergusson C.H."/>
            <person name="Romanowski S.B."/>
            <person name="Hernandez A."/>
            <person name="Krull N."/>
            <person name="Liu D.Y."/>
            <person name="Cavanagh H."/>
            <person name="Bos A."/>
            <person name="Gray C.A."/>
            <person name="Murphy B.T."/>
            <person name="Linington R.G."/>
            <person name="Eustaquio A.S."/>
        </authorList>
    </citation>
    <scope>NUCLEOTIDE SEQUENCE [LARGE SCALE GENOMIC DNA]</scope>
    <source>
        <strain evidence="1 2">RL17-350-BIC-A</strain>
    </source>
</reference>
<accession>A0ABW9B340</accession>
<comment type="caution">
    <text evidence="1">The sequence shown here is derived from an EMBL/GenBank/DDBJ whole genome shotgun (WGS) entry which is preliminary data.</text>
</comment>
<organism evidence="1 2">
    <name type="scientific">Paraburkholderia dipogonis</name>
    <dbReference type="NCBI Taxonomy" id="1211383"/>
    <lineage>
        <taxon>Bacteria</taxon>
        <taxon>Pseudomonadati</taxon>
        <taxon>Pseudomonadota</taxon>
        <taxon>Betaproteobacteria</taxon>
        <taxon>Burkholderiales</taxon>
        <taxon>Burkholderiaceae</taxon>
        <taxon>Paraburkholderia</taxon>
    </lineage>
</organism>
<evidence type="ECO:0000313" key="2">
    <source>
        <dbReference type="Proteomes" id="UP001629230"/>
    </source>
</evidence>
<name>A0ABW9B340_9BURK</name>
<sequence>MGYQSVETLIAALQGHPPRPKVFVDVVTVTRANMNEPAIRAVIANYNR</sequence>
<protein>
    <submittedName>
        <fullName evidence="1">Uncharacterized protein</fullName>
    </submittedName>
</protein>